<evidence type="ECO:0000313" key="2">
    <source>
        <dbReference type="EMBL" id="CAK9263924.1"/>
    </source>
</evidence>
<feature type="region of interest" description="Disordered" evidence="1">
    <location>
        <begin position="403"/>
        <end position="449"/>
    </location>
</feature>
<keyword evidence="3" id="KW-1185">Reference proteome</keyword>
<feature type="region of interest" description="Disordered" evidence="1">
    <location>
        <begin position="474"/>
        <end position="506"/>
    </location>
</feature>
<reference evidence="2" key="1">
    <citation type="submission" date="2024-02" db="EMBL/GenBank/DDBJ databases">
        <authorList>
            <consortium name="ELIXIR-Norway"/>
            <consortium name="Elixir Norway"/>
        </authorList>
    </citation>
    <scope>NUCLEOTIDE SEQUENCE</scope>
</reference>
<feature type="compositionally biased region" description="Low complexity" evidence="1">
    <location>
        <begin position="146"/>
        <end position="165"/>
    </location>
</feature>
<evidence type="ECO:0000256" key="1">
    <source>
        <dbReference type="SAM" id="MobiDB-lite"/>
    </source>
</evidence>
<protein>
    <recommendedName>
        <fullName evidence="4">UspA domain-containing protein</fullName>
    </recommendedName>
</protein>
<name>A0ABP0WBS1_9BRYO</name>
<dbReference type="Proteomes" id="UP001497444">
    <property type="component" value="Chromosome 16"/>
</dbReference>
<evidence type="ECO:0000313" key="3">
    <source>
        <dbReference type="Proteomes" id="UP001497444"/>
    </source>
</evidence>
<organism evidence="2 3">
    <name type="scientific">Sphagnum jensenii</name>
    <dbReference type="NCBI Taxonomy" id="128206"/>
    <lineage>
        <taxon>Eukaryota</taxon>
        <taxon>Viridiplantae</taxon>
        <taxon>Streptophyta</taxon>
        <taxon>Embryophyta</taxon>
        <taxon>Bryophyta</taxon>
        <taxon>Sphagnophytina</taxon>
        <taxon>Sphagnopsida</taxon>
        <taxon>Sphagnales</taxon>
        <taxon>Sphagnaceae</taxon>
        <taxon>Sphagnum</taxon>
    </lineage>
</organism>
<dbReference type="EMBL" id="OZ020111">
    <property type="protein sequence ID" value="CAK9263924.1"/>
    <property type="molecule type" value="Genomic_DNA"/>
</dbReference>
<feature type="region of interest" description="Disordered" evidence="1">
    <location>
        <begin position="145"/>
        <end position="233"/>
    </location>
</feature>
<feature type="compositionally biased region" description="Acidic residues" evidence="1">
    <location>
        <begin position="202"/>
        <end position="211"/>
    </location>
</feature>
<proteinExistence type="predicted"/>
<evidence type="ECO:0008006" key="4">
    <source>
        <dbReference type="Google" id="ProtNLM"/>
    </source>
</evidence>
<sequence>MAVVRPGTTTTVMRSRWPSASWVPEDAEELADIGIWQTSRVGSVEEPHGGYQLFSKRAEELVKNSSLRFGTTAMFVAASEPPDHGAAGPVHGLSRRSMRRLSLDMSSLLTSSSSRTYGELYCMETIHSPSSEILHPMRSLFLDKISSGSASPPELLSPSPKSQQPASPPAPEVESDKINNTHEQHDQPPVVSSSSLSSELGKEEEEEEESEAAAAAAELERRPHVVTEDHDERSCLPARQELCATSAAPNVPVDVVMLVYDAERKPMTTGLEYAINKIVKEGDEIILVGYLQHVMNPMGYKMLADTAQCTGVNEKCLNLEMAEKKKAVEKMIDGSRWRQACEKRKIKLSSRISAGALPRSVVVGEAKSLHATWVIFDRKALKEKKLYYVENLNCHVLKMKGDGRSTETIRSRGPATTLDLATTSPRSVSMALSSSSTSSASSSLDIDRKSSVSSNRRLGEILPSLWSRFKSFRGSHRRSSSSSSVSHQSMSRSSSSTEISSTPNCPFIFTSTPEDTQYLDSRHILHSTNETMFSLDNPANAAAAYHHEQEVKIYSSSSKPLLNLVDPRVLAA</sequence>
<feature type="compositionally biased region" description="Basic and acidic residues" evidence="1">
    <location>
        <begin position="218"/>
        <end position="233"/>
    </location>
</feature>
<gene>
    <name evidence="2" type="ORF">CSSPJE1EN1_LOCUS9402</name>
</gene>
<feature type="compositionally biased region" description="Low complexity" evidence="1">
    <location>
        <begin position="480"/>
        <end position="501"/>
    </location>
</feature>
<feature type="compositionally biased region" description="Basic and acidic residues" evidence="1">
    <location>
        <begin position="174"/>
        <end position="186"/>
    </location>
</feature>
<feature type="compositionally biased region" description="Low complexity" evidence="1">
    <location>
        <begin position="424"/>
        <end position="444"/>
    </location>
</feature>
<accession>A0ABP0WBS1</accession>